<feature type="transmembrane region" description="Helical" evidence="1">
    <location>
        <begin position="87"/>
        <end position="104"/>
    </location>
</feature>
<name>A0A4R5UND4_9HYPH</name>
<accession>A0A4R5UND4</accession>
<sequence>MINETDPNKSPLSGSISAAKVDEALAAVTSRPDDDGRDVLAMDELSALRSEVARLRESATEVTAASGRLARTGAIALREDVEDRIRVRPLAAVAIAAVVGYVWGATR</sequence>
<evidence type="ECO:0000313" key="2">
    <source>
        <dbReference type="EMBL" id="TDK39309.1"/>
    </source>
</evidence>
<keyword evidence="3" id="KW-1185">Reference proteome</keyword>
<dbReference type="EMBL" id="SMTL01000001">
    <property type="protein sequence ID" value="TDK39309.1"/>
    <property type="molecule type" value="Genomic_DNA"/>
</dbReference>
<dbReference type="OrthoDB" id="8455341at2"/>
<reference evidence="2 3" key="1">
    <citation type="submission" date="2019-03" db="EMBL/GenBank/DDBJ databases">
        <title>Rhizobium sp. nov., an bacterium isolated from biocrust in Mu Us Desert.</title>
        <authorList>
            <person name="Lixiong L."/>
        </authorList>
    </citation>
    <scope>NUCLEOTIDE SEQUENCE [LARGE SCALE GENOMIC DNA]</scope>
    <source>
        <strain evidence="2 3">SPY-1</strain>
    </source>
</reference>
<organism evidence="2 3">
    <name type="scientific">Rhizobium deserti</name>
    <dbReference type="NCBI Taxonomy" id="2547961"/>
    <lineage>
        <taxon>Bacteria</taxon>
        <taxon>Pseudomonadati</taxon>
        <taxon>Pseudomonadota</taxon>
        <taxon>Alphaproteobacteria</taxon>
        <taxon>Hyphomicrobiales</taxon>
        <taxon>Rhizobiaceae</taxon>
        <taxon>Rhizobium/Agrobacterium group</taxon>
        <taxon>Rhizobium</taxon>
    </lineage>
</organism>
<keyword evidence="1" id="KW-1133">Transmembrane helix</keyword>
<keyword evidence="1" id="KW-0472">Membrane</keyword>
<protein>
    <submittedName>
        <fullName evidence="2">Uncharacterized protein</fullName>
    </submittedName>
</protein>
<dbReference type="AlphaFoldDB" id="A0A4R5UND4"/>
<proteinExistence type="predicted"/>
<evidence type="ECO:0000256" key="1">
    <source>
        <dbReference type="SAM" id="Phobius"/>
    </source>
</evidence>
<evidence type="ECO:0000313" key="3">
    <source>
        <dbReference type="Proteomes" id="UP000295238"/>
    </source>
</evidence>
<dbReference type="RefSeq" id="WP_133314757.1">
    <property type="nucleotide sequence ID" value="NZ_SMTL01000001.1"/>
</dbReference>
<dbReference type="Proteomes" id="UP000295238">
    <property type="component" value="Unassembled WGS sequence"/>
</dbReference>
<comment type="caution">
    <text evidence="2">The sequence shown here is derived from an EMBL/GenBank/DDBJ whole genome shotgun (WGS) entry which is preliminary data.</text>
</comment>
<keyword evidence="1" id="KW-0812">Transmembrane</keyword>
<gene>
    <name evidence="2" type="ORF">E2F50_04095</name>
</gene>